<accession>A0A5M6D8I0</accession>
<protein>
    <submittedName>
        <fullName evidence="3">PQQ-binding-like beta-propeller repeat protein</fullName>
    </submittedName>
</protein>
<keyword evidence="1" id="KW-0732">Signal</keyword>
<dbReference type="Gene3D" id="2.40.10.480">
    <property type="match status" value="1"/>
</dbReference>
<feature type="signal peptide" evidence="1">
    <location>
        <begin position="1"/>
        <end position="21"/>
    </location>
</feature>
<dbReference type="InterPro" id="IPR011047">
    <property type="entry name" value="Quinoprotein_ADH-like_sf"/>
</dbReference>
<name>A0A5M6D8I0_9BACT</name>
<evidence type="ECO:0000313" key="3">
    <source>
        <dbReference type="EMBL" id="KAA5543653.1"/>
    </source>
</evidence>
<dbReference type="Proteomes" id="UP000324479">
    <property type="component" value="Unassembled WGS sequence"/>
</dbReference>
<dbReference type="EMBL" id="VWOX01000005">
    <property type="protein sequence ID" value="KAA5543653.1"/>
    <property type="molecule type" value="Genomic_DNA"/>
</dbReference>
<sequence>MRRFIFVLALTVFAAPRVCTADTPWPQFRGPQGDGIVSGRSVPLEFGEQSGVTWKTEVPGKAWSSPVIADGEIWATTAVEVFPSETERLELLKSAGIEEKKFKQLAVAKSIQLKLLVLDLKTGSLRETIELTQIDRPDPIHSLNSYASPTPVIDGGQIYCHFGTYGTFCIDRQSRDILWHRRLPLDHAVGPGSSPLIDQNRLILIQDGMERQYVAALDKKSGETLWETDRPQMDAPSGDQKKSYCTPIKITDPKGREQLICMGSQWIVAYQSETGEEIWKVRHGKGFSVVPRPVYSDGVVYFCTGFGKPQLWAVRVDGTGDVTDSHVMWTVRSGIPAKPSPILHDGLLYVIEDNGIASCFGAATGETVWKERIGGKYSASPLLVGDRIYLGSHEGDITVIATGREFQVLAENHLEGQIMASPAVVDGAMIWRTAEAFYRIDG</sequence>
<dbReference type="PANTHER" id="PTHR34512">
    <property type="entry name" value="CELL SURFACE PROTEIN"/>
    <property type="match status" value="1"/>
</dbReference>
<reference evidence="3 4" key="1">
    <citation type="submission" date="2019-08" db="EMBL/GenBank/DDBJ databases">
        <authorList>
            <person name="Dhanesh K."/>
            <person name="Kumar G."/>
            <person name="Sasikala C."/>
            <person name="Venkata Ramana C."/>
        </authorList>
    </citation>
    <scope>NUCLEOTIDE SEQUENCE [LARGE SCALE GENOMIC DNA]</scope>
    <source>
        <strain evidence="3 4">JC645</strain>
    </source>
</reference>
<dbReference type="PANTHER" id="PTHR34512:SF30">
    <property type="entry name" value="OUTER MEMBRANE PROTEIN ASSEMBLY FACTOR BAMB"/>
    <property type="match status" value="1"/>
</dbReference>
<evidence type="ECO:0000256" key="1">
    <source>
        <dbReference type="SAM" id="SignalP"/>
    </source>
</evidence>
<gene>
    <name evidence="3" type="ORF">FYK55_10630</name>
</gene>
<evidence type="ECO:0000313" key="4">
    <source>
        <dbReference type="Proteomes" id="UP000324479"/>
    </source>
</evidence>
<comment type="caution">
    <text evidence="3">The sequence shown here is derived from an EMBL/GenBank/DDBJ whole genome shotgun (WGS) entry which is preliminary data.</text>
</comment>
<dbReference type="InterPro" id="IPR015943">
    <property type="entry name" value="WD40/YVTN_repeat-like_dom_sf"/>
</dbReference>
<feature type="domain" description="Pyrrolo-quinoline quinone repeat" evidence="2">
    <location>
        <begin position="265"/>
        <end position="401"/>
    </location>
</feature>
<dbReference type="InterPro" id="IPR002372">
    <property type="entry name" value="PQQ_rpt_dom"/>
</dbReference>
<feature type="chain" id="PRO_5024273541" evidence="1">
    <location>
        <begin position="22"/>
        <end position="442"/>
    </location>
</feature>
<dbReference type="SUPFAM" id="SSF50998">
    <property type="entry name" value="Quinoprotein alcohol dehydrogenase-like"/>
    <property type="match status" value="1"/>
</dbReference>
<dbReference type="Gene3D" id="2.130.10.10">
    <property type="entry name" value="YVTN repeat-like/Quinoprotein amine dehydrogenase"/>
    <property type="match status" value="2"/>
</dbReference>
<proteinExistence type="predicted"/>
<feature type="domain" description="Pyrrolo-quinoline quinone repeat" evidence="2">
    <location>
        <begin position="94"/>
        <end position="227"/>
    </location>
</feature>
<dbReference type="RefSeq" id="WP_150076405.1">
    <property type="nucleotide sequence ID" value="NZ_VWOX01000005.1"/>
</dbReference>
<organism evidence="3 4">
    <name type="scientific">Roseiconus nitratireducens</name>
    <dbReference type="NCBI Taxonomy" id="2605748"/>
    <lineage>
        <taxon>Bacteria</taxon>
        <taxon>Pseudomonadati</taxon>
        <taxon>Planctomycetota</taxon>
        <taxon>Planctomycetia</taxon>
        <taxon>Pirellulales</taxon>
        <taxon>Pirellulaceae</taxon>
        <taxon>Roseiconus</taxon>
    </lineage>
</organism>
<evidence type="ECO:0000259" key="2">
    <source>
        <dbReference type="Pfam" id="PF13360"/>
    </source>
</evidence>
<dbReference type="AlphaFoldDB" id="A0A5M6D8I0"/>
<keyword evidence="4" id="KW-1185">Reference proteome</keyword>
<dbReference type="Pfam" id="PF13360">
    <property type="entry name" value="PQQ_2"/>
    <property type="match status" value="2"/>
</dbReference>